<comment type="caution">
    <text evidence="3">The sequence shown here is derived from an EMBL/GenBank/DDBJ whole genome shotgun (WGS) entry which is preliminary data.</text>
</comment>
<feature type="domain" description="Ice-binding protein C-terminal" evidence="2">
    <location>
        <begin position="207"/>
        <end position="232"/>
    </location>
</feature>
<organism evidence="3 4">
    <name type="scientific">Sphingomonas tagetis</name>
    <dbReference type="NCBI Taxonomy" id="2949092"/>
    <lineage>
        <taxon>Bacteria</taxon>
        <taxon>Pseudomonadati</taxon>
        <taxon>Pseudomonadota</taxon>
        <taxon>Alphaproteobacteria</taxon>
        <taxon>Sphingomonadales</taxon>
        <taxon>Sphingomonadaceae</taxon>
        <taxon>Sphingomonas</taxon>
    </lineage>
</organism>
<reference evidence="3" key="1">
    <citation type="submission" date="2022-05" db="EMBL/GenBank/DDBJ databases">
        <title>Sphingomonas sp. strain MG17 Genome sequencing and assembly.</title>
        <authorList>
            <person name="Kim I."/>
        </authorList>
    </citation>
    <scope>NUCLEOTIDE SEQUENCE</scope>
    <source>
        <strain evidence="3">MG17</strain>
    </source>
</reference>
<accession>A0A9X2HTH2</accession>
<keyword evidence="1" id="KW-0732">Signal</keyword>
<sequence length="243" mass="25609">MAPSTRVGVAFAILISAQAASAQNRTFTASGQITSIYDSALVPQMGSVAPGDAFRLTINFDPLLAVGTGNVGQYRVPYTYNAQVGGFSFFGQAGIAGNYFQAMNDFNACGPNGPPSCVVDAAYFSSVGFEQTNGPFPINPGPGTIYRYFDVQFFDGTATALSSSSLSALDELSNFSSVNLTFGIFNATQARGIYVNAANAGFSFASAVPEPATWLMMIGGFGMIGGSMRYRRRVTRLCLSPEN</sequence>
<dbReference type="NCBIfam" id="NF035944">
    <property type="entry name" value="PEPxxWA-CTERM"/>
    <property type="match status" value="1"/>
</dbReference>
<evidence type="ECO:0000259" key="2">
    <source>
        <dbReference type="Pfam" id="PF07589"/>
    </source>
</evidence>
<keyword evidence="4" id="KW-1185">Reference proteome</keyword>
<dbReference type="Proteomes" id="UP001139451">
    <property type="component" value="Unassembled WGS sequence"/>
</dbReference>
<evidence type="ECO:0000313" key="4">
    <source>
        <dbReference type="Proteomes" id="UP001139451"/>
    </source>
</evidence>
<dbReference type="Pfam" id="PF07589">
    <property type="entry name" value="PEP-CTERM"/>
    <property type="match status" value="1"/>
</dbReference>
<protein>
    <submittedName>
        <fullName evidence="3">PEPxxWA-CTERM sorting domain-containing protein</fullName>
    </submittedName>
</protein>
<proteinExistence type="predicted"/>
<dbReference type="InterPro" id="IPR013424">
    <property type="entry name" value="Ice-binding_C"/>
</dbReference>
<dbReference type="AlphaFoldDB" id="A0A9X2HTH2"/>
<dbReference type="EMBL" id="JAMLDX010000037">
    <property type="protein sequence ID" value="MCP3733219.1"/>
    <property type="molecule type" value="Genomic_DNA"/>
</dbReference>
<evidence type="ECO:0000256" key="1">
    <source>
        <dbReference type="SAM" id="SignalP"/>
    </source>
</evidence>
<name>A0A9X2HTH2_9SPHN</name>
<evidence type="ECO:0000313" key="3">
    <source>
        <dbReference type="EMBL" id="MCP3733219.1"/>
    </source>
</evidence>
<feature type="chain" id="PRO_5040774462" evidence="1">
    <location>
        <begin position="23"/>
        <end position="243"/>
    </location>
</feature>
<dbReference type="RefSeq" id="WP_254297420.1">
    <property type="nucleotide sequence ID" value="NZ_JAMLDX010000037.1"/>
</dbReference>
<feature type="signal peptide" evidence="1">
    <location>
        <begin position="1"/>
        <end position="22"/>
    </location>
</feature>
<gene>
    <name evidence="3" type="ORF">M9978_22705</name>
</gene>
<dbReference type="NCBIfam" id="TIGR02595">
    <property type="entry name" value="PEP_CTERM"/>
    <property type="match status" value="1"/>
</dbReference>